<dbReference type="KEGG" id="rlc:K227x_55950"/>
<organism evidence="8 9">
    <name type="scientific">Rubripirellula lacrimiformis</name>
    <dbReference type="NCBI Taxonomy" id="1930273"/>
    <lineage>
        <taxon>Bacteria</taxon>
        <taxon>Pseudomonadati</taxon>
        <taxon>Planctomycetota</taxon>
        <taxon>Planctomycetia</taxon>
        <taxon>Pirellulales</taxon>
        <taxon>Pirellulaceae</taxon>
        <taxon>Rubripirellula</taxon>
    </lineage>
</organism>
<reference evidence="8 9" key="1">
    <citation type="submission" date="2019-02" db="EMBL/GenBank/DDBJ databases">
        <title>Deep-cultivation of Planctomycetes and their phenomic and genomic characterization uncovers novel biology.</title>
        <authorList>
            <person name="Wiegand S."/>
            <person name="Jogler M."/>
            <person name="Boedeker C."/>
            <person name="Pinto D."/>
            <person name="Vollmers J."/>
            <person name="Rivas-Marin E."/>
            <person name="Kohn T."/>
            <person name="Peeters S.H."/>
            <person name="Heuer A."/>
            <person name="Rast P."/>
            <person name="Oberbeckmann S."/>
            <person name="Bunk B."/>
            <person name="Jeske O."/>
            <person name="Meyerdierks A."/>
            <person name="Storesund J.E."/>
            <person name="Kallscheuer N."/>
            <person name="Luecker S."/>
            <person name="Lage O.M."/>
            <person name="Pohl T."/>
            <person name="Merkel B.J."/>
            <person name="Hornburger P."/>
            <person name="Mueller R.-W."/>
            <person name="Bruemmer F."/>
            <person name="Labrenz M."/>
            <person name="Spormann A.M."/>
            <person name="Op den Camp H."/>
            <person name="Overmann J."/>
            <person name="Amann R."/>
            <person name="Jetten M.S.M."/>
            <person name="Mascher T."/>
            <person name="Medema M.H."/>
            <person name="Devos D.P."/>
            <person name="Kaster A.-K."/>
            <person name="Ovreas L."/>
            <person name="Rohde M."/>
            <person name="Galperin M.Y."/>
            <person name="Jogler C."/>
        </authorList>
    </citation>
    <scope>NUCLEOTIDE SEQUENCE [LARGE SCALE GENOMIC DNA]</scope>
    <source>
        <strain evidence="8 9">K22_7</strain>
    </source>
</reference>
<dbReference type="GO" id="GO:0007165">
    <property type="term" value="P:signal transduction"/>
    <property type="evidence" value="ECO:0007669"/>
    <property type="project" value="UniProtKB-KW"/>
</dbReference>
<dbReference type="AlphaFoldDB" id="A0A517NJ57"/>
<evidence type="ECO:0000256" key="6">
    <source>
        <dbReference type="SAM" id="SignalP"/>
    </source>
</evidence>
<feature type="transmembrane region" description="Helical" evidence="5">
    <location>
        <begin position="34"/>
        <end position="53"/>
    </location>
</feature>
<dbReference type="PROSITE" id="PS50111">
    <property type="entry name" value="CHEMOTAXIS_TRANSDUC_2"/>
    <property type="match status" value="1"/>
</dbReference>
<evidence type="ECO:0000256" key="5">
    <source>
        <dbReference type="SAM" id="Phobius"/>
    </source>
</evidence>
<keyword evidence="6" id="KW-0732">Signal</keyword>
<feature type="chain" id="PRO_5021745856" evidence="6">
    <location>
        <begin position="19"/>
        <end position="453"/>
    </location>
</feature>
<keyword evidence="9" id="KW-1185">Reference proteome</keyword>
<sequence precursor="true">MKTRTLLLATHVIATAVAATILVAAFQTESTPIIIAAVTISAATTMAISWYAATRIRTGLSVLEAVVSDNEASRNLVVGLAEFDQAATRIGSDAARWEGVAADTRSQAREFKAMMLMLNRRGTGNQPSSTQLRDLLTGLGSSLHSHLELIERSHSEIQQAAEAITDGSESQGHAIVKTTSYVEQLASTIDSVSVNATSAKNAIQSNGQSATTALRLVQQLDDGMNRVQKGFHSCEQKLRGLCDPSRQISEIVATITEITAKTDLLALNASIESIRAGELGSGFAIVAEEVRKLAEQTSDATREITSLIDSMQLVTQESIRGIENERSEIEMATENASAVKNALEEIHDATKRDATHVMQIATSSNQQLQIAQDVVLAVEQISKIAKANRGGADSIGWTIKTLANATPEFSGAIDRLRSCSTDSPPETGRSDDRPAPINALDIPNTTSGLASVC</sequence>
<dbReference type="InterPro" id="IPR004089">
    <property type="entry name" value="MCPsignal_dom"/>
</dbReference>
<protein>
    <submittedName>
        <fullName evidence="8">Methyl-accepting chemotaxis protein McpA</fullName>
    </submittedName>
</protein>
<evidence type="ECO:0000313" key="8">
    <source>
        <dbReference type="EMBL" id="QDT07170.1"/>
    </source>
</evidence>
<gene>
    <name evidence="8" type="primary">mcpA</name>
    <name evidence="8" type="ORF">K227x_55950</name>
</gene>
<feature type="signal peptide" evidence="6">
    <location>
        <begin position="1"/>
        <end position="18"/>
    </location>
</feature>
<dbReference type="SMART" id="SM00283">
    <property type="entry name" value="MA"/>
    <property type="match status" value="1"/>
</dbReference>
<dbReference type="RefSeq" id="WP_218933537.1">
    <property type="nucleotide sequence ID" value="NZ_CP036525.1"/>
</dbReference>
<evidence type="ECO:0000259" key="7">
    <source>
        <dbReference type="PROSITE" id="PS50111"/>
    </source>
</evidence>
<dbReference type="GO" id="GO:0006935">
    <property type="term" value="P:chemotaxis"/>
    <property type="evidence" value="ECO:0007669"/>
    <property type="project" value="InterPro"/>
</dbReference>
<evidence type="ECO:0000256" key="4">
    <source>
        <dbReference type="SAM" id="MobiDB-lite"/>
    </source>
</evidence>
<feature type="compositionally biased region" description="Polar residues" evidence="4">
    <location>
        <begin position="443"/>
        <end position="453"/>
    </location>
</feature>
<dbReference type="PRINTS" id="PR00260">
    <property type="entry name" value="CHEMTRNSDUCR"/>
</dbReference>
<dbReference type="PANTHER" id="PTHR32089:SF112">
    <property type="entry name" value="LYSOZYME-LIKE PROTEIN-RELATED"/>
    <property type="match status" value="1"/>
</dbReference>
<feature type="region of interest" description="Disordered" evidence="4">
    <location>
        <begin position="417"/>
        <end position="453"/>
    </location>
</feature>
<evidence type="ECO:0000256" key="3">
    <source>
        <dbReference type="PROSITE-ProRule" id="PRU00284"/>
    </source>
</evidence>
<dbReference type="GO" id="GO:0016020">
    <property type="term" value="C:membrane"/>
    <property type="evidence" value="ECO:0007669"/>
    <property type="project" value="InterPro"/>
</dbReference>
<keyword evidence="5" id="KW-0812">Transmembrane</keyword>
<dbReference type="PANTHER" id="PTHR32089">
    <property type="entry name" value="METHYL-ACCEPTING CHEMOTAXIS PROTEIN MCPB"/>
    <property type="match status" value="1"/>
</dbReference>
<dbReference type="GO" id="GO:0004888">
    <property type="term" value="F:transmembrane signaling receptor activity"/>
    <property type="evidence" value="ECO:0007669"/>
    <property type="project" value="InterPro"/>
</dbReference>
<comment type="similarity">
    <text evidence="2">Belongs to the methyl-accepting chemotaxis (MCP) protein family.</text>
</comment>
<proteinExistence type="inferred from homology"/>
<dbReference type="EMBL" id="CP036525">
    <property type="protein sequence ID" value="QDT07170.1"/>
    <property type="molecule type" value="Genomic_DNA"/>
</dbReference>
<dbReference type="Proteomes" id="UP000318538">
    <property type="component" value="Chromosome"/>
</dbReference>
<dbReference type="InterPro" id="IPR004090">
    <property type="entry name" value="Chemotax_Me-accpt_rcpt"/>
</dbReference>
<evidence type="ECO:0000313" key="9">
    <source>
        <dbReference type="Proteomes" id="UP000318538"/>
    </source>
</evidence>
<keyword evidence="5" id="KW-0472">Membrane</keyword>
<keyword evidence="1 3" id="KW-0807">Transducer</keyword>
<feature type="domain" description="Methyl-accepting transducer" evidence="7">
    <location>
        <begin position="146"/>
        <end position="382"/>
    </location>
</feature>
<keyword evidence="5" id="KW-1133">Transmembrane helix</keyword>
<dbReference type="Gene3D" id="1.10.287.950">
    <property type="entry name" value="Methyl-accepting chemotaxis protein"/>
    <property type="match status" value="1"/>
</dbReference>
<dbReference type="Pfam" id="PF00015">
    <property type="entry name" value="MCPsignal"/>
    <property type="match status" value="1"/>
</dbReference>
<dbReference type="SUPFAM" id="SSF58104">
    <property type="entry name" value="Methyl-accepting chemotaxis protein (MCP) signaling domain"/>
    <property type="match status" value="1"/>
</dbReference>
<evidence type="ECO:0000256" key="1">
    <source>
        <dbReference type="ARBA" id="ARBA00023224"/>
    </source>
</evidence>
<name>A0A517NJ57_9BACT</name>
<accession>A0A517NJ57</accession>
<evidence type="ECO:0000256" key="2">
    <source>
        <dbReference type="ARBA" id="ARBA00029447"/>
    </source>
</evidence>